<organism evidence="1">
    <name type="scientific">Anguilla anguilla</name>
    <name type="common">European freshwater eel</name>
    <name type="synonym">Muraena anguilla</name>
    <dbReference type="NCBI Taxonomy" id="7936"/>
    <lineage>
        <taxon>Eukaryota</taxon>
        <taxon>Metazoa</taxon>
        <taxon>Chordata</taxon>
        <taxon>Craniata</taxon>
        <taxon>Vertebrata</taxon>
        <taxon>Euteleostomi</taxon>
        <taxon>Actinopterygii</taxon>
        <taxon>Neopterygii</taxon>
        <taxon>Teleostei</taxon>
        <taxon>Anguilliformes</taxon>
        <taxon>Anguillidae</taxon>
        <taxon>Anguilla</taxon>
    </lineage>
</organism>
<name>A0A0E9QGI4_ANGAN</name>
<sequence>MSDLTAEKEVFLFLNIPNIIPSR</sequence>
<proteinExistence type="predicted"/>
<reference evidence="1" key="1">
    <citation type="submission" date="2014-11" db="EMBL/GenBank/DDBJ databases">
        <authorList>
            <person name="Amaro Gonzalez C."/>
        </authorList>
    </citation>
    <scope>NUCLEOTIDE SEQUENCE</scope>
</reference>
<dbReference type="AlphaFoldDB" id="A0A0E9QGI4"/>
<protein>
    <submittedName>
        <fullName evidence="1">Uncharacterized protein</fullName>
    </submittedName>
</protein>
<reference evidence="1" key="2">
    <citation type="journal article" date="2015" name="Fish Shellfish Immunol.">
        <title>Early steps in the European eel (Anguilla anguilla)-Vibrio vulnificus interaction in the gills: Role of the RtxA13 toxin.</title>
        <authorList>
            <person name="Callol A."/>
            <person name="Pajuelo D."/>
            <person name="Ebbesson L."/>
            <person name="Teles M."/>
            <person name="MacKenzie S."/>
            <person name="Amaro C."/>
        </authorList>
    </citation>
    <scope>NUCLEOTIDE SEQUENCE</scope>
</reference>
<evidence type="ECO:0000313" key="1">
    <source>
        <dbReference type="EMBL" id="JAH15991.1"/>
    </source>
</evidence>
<accession>A0A0E9QGI4</accession>
<dbReference type="EMBL" id="GBXM01092586">
    <property type="protein sequence ID" value="JAH15991.1"/>
    <property type="molecule type" value="Transcribed_RNA"/>
</dbReference>